<dbReference type="PROSITE" id="PS50043">
    <property type="entry name" value="HTH_LUXR_2"/>
    <property type="match status" value="1"/>
</dbReference>
<dbReference type="Gene3D" id="1.25.40.10">
    <property type="entry name" value="Tetratricopeptide repeat domain"/>
    <property type="match status" value="1"/>
</dbReference>
<gene>
    <name evidence="4" type="ORF">PGB27_15925</name>
</gene>
<dbReference type="InterPro" id="IPR036388">
    <property type="entry name" value="WH-like_DNA-bd_sf"/>
</dbReference>
<dbReference type="CDD" id="cd06170">
    <property type="entry name" value="LuxR_C_like"/>
    <property type="match status" value="1"/>
</dbReference>
<dbReference type="InterPro" id="IPR041664">
    <property type="entry name" value="AAA_16"/>
</dbReference>
<dbReference type="EMBL" id="JAQZAO010000006">
    <property type="protein sequence ID" value="MDD7966824.1"/>
    <property type="molecule type" value="Genomic_DNA"/>
</dbReference>
<proteinExistence type="predicted"/>
<evidence type="ECO:0000256" key="2">
    <source>
        <dbReference type="ARBA" id="ARBA00022840"/>
    </source>
</evidence>
<dbReference type="Gene3D" id="1.10.10.10">
    <property type="entry name" value="Winged helix-like DNA-binding domain superfamily/Winged helix DNA-binding domain"/>
    <property type="match status" value="1"/>
</dbReference>
<dbReference type="PRINTS" id="PR00038">
    <property type="entry name" value="HTHLUXR"/>
</dbReference>
<dbReference type="Pfam" id="PF00196">
    <property type="entry name" value="GerE"/>
    <property type="match status" value="1"/>
</dbReference>
<dbReference type="PANTHER" id="PTHR16305:SF35">
    <property type="entry name" value="TRANSCRIPTIONAL ACTIVATOR DOMAIN"/>
    <property type="match status" value="1"/>
</dbReference>
<dbReference type="Pfam" id="PF13191">
    <property type="entry name" value="AAA_16"/>
    <property type="match status" value="1"/>
</dbReference>
<name>A0ABT5SVE2_9PSEU</name>
<dbReference type="SUPFAM" id="SSF48452">
    <property type="entry name" value="TPR-like"/>
    <property type="match status" value="1"/>
</dbReference>
<dbReference type="Proteomes" id="UP001300763">
    <property type="component" value="Unassembled WGS sequence"/>
</dbReference>
<dbReference type="Gene3D" id="3.40.50.300">
    <property type="entry name" value="P-loop containing nucleotide triphosphate hydrolases"/>
    <property type="match status" value="1"/>
</dbReference>
<dbReference type="RefSeq" id="WP_274201353.1">
    <property type="nucleotide sequence ID" value="NZ_JAQZAO010000006.1"/>
</dbReference>
<dbReference type="InterPro" id="IPR000792">
    <property type="entry name" value="Tscrpt_reg_LuxR_C"/>
</dbReference>
<evidence type="ECO:0000313" key="5">
    <source>
        <dbReference type="Proteomes" id="UP001300763"/>
    </source>
</evidence>
<sequence>MHAEQPEVIGRADERAELADAVDPRRRDGTVTVLAGEPGSGKSTLLDEVAAASTRRVLRTVGVEGDAALPFAAVADLLLPLMKHADGLPDVQREALEIALALRPGVVESPLAVCTAALGTLAAAADDEPLLLVVDDFPWIDAPSQQILLFVARRLGTERIALLLSVRSEVPVDPAVWRLPTIELGPLTPDESRALVAALPVRASPRVVETIVERCAGNPLAVVEIARAAGPELLVAADAATPALPPGSALERTWSAAIDALPPASRAALAVLAFGRTTSREQLDPVFADLGIADDDLVPAERRRLVTRDGDEACLRHGLLRPLVAARTSRSLRRRVLDGLARHAPPDLAVWYLAEAREPPDDDLAARLVEAAHTARLRAGLLAAARTWARAADFTTDPAVRAERLLAAATDSSLSGGAEQAVRWCEEALAIRDDVAFAAEVEVVRSRTLTWLDPTRAVNLALRTADAVRPFNTRAAVRLHGEAIMPLTMLARLREAESVADRARALTSDVDIVTLTEICHTYTLRGRWDEANALLDDFLRRADDADPLWDAPALAGGAQAAIYLERPEDGRRLVSPVANTARRAGAPLLLAYALGVRGEIDWWAGRWPAAYADVTEAVAWADELGQRHSKAFGLTLLARLEAARGDVETSREHAEEGLRIAGSLGVASLHGYAAAALGAAALAAADVPTALAHLTRARTLVERQGSVCDVAIPFAGDLVDATARSGDRAAAEDVVAWVAGHAERTGSAYAEAMAARGRGLLADDHEQAEHWFAAAHRAHGRLVAPYERARTLLAQAEVRRRWRRPGAARPLLLEAEGALAALGARPWVERARTELAATGHRGAAPEAAEENRLESLTPQEFQVARAVAEGLSNVETSSALFVSRKTVEAHLTRIYRKLGVRSRTELAAEFTRRRDAGEGPP</sequence>
<dbReference type="SUPFAM" id="SSF46894">
    <property type="entry name" value="C-terminal effector domain of the bipartite response regulators"/>
    <property type="match status" value="1"/>
</dbReference>
<keyword evidence="2" id="KW-0067">ATP-binding</keyword>
<dbReference type="InterPro" id="IPR011990">
    <property type="entry name" value="TPR-like_helical_dom_sf"/>
</dbReference>
<evidence type="ECO:0000256" key="1">
    <source>
        <dbReference type="ARBA" id="ARBA00022741"/>
    </source>
</evidence>
<dbReference type="SMART" id="SM00421">
    <property type="entry name" value="HTH_LUXR"/>
    <property type="match status" value="1"/>
</dbReference>
<evidence type="ECO:0000259" key="3">
    <source>
        <dbReference type="PROSITE" id="PS50043"/>
    </source>
</evidence>
<organism evidence="4 5">
    <name type="scientific">Actinomycetospora lemnae</name>
    <dbReference type="NCBI Taxonomy" id="3019891"/>
    <lineage>
        <taxon>Bacteria</taxon>
        <taxon>Bacillati</taxon>
        <taxon>Actinomycetota</taxon>
        <taxon>Actinomycetes</taxon>
        <taxon>Pseudonocardiales</taxon>
        <taxon>Pseudonocardiaceae</taxon>
        <taxon>Actinomycetospora</taxon>
    </lineage>
</organism>
<keyword evidence="1" id="KW-0547">Nucleotide-binding</keyword>
<reference evidence="4 5" key="1">
    <citation type="submission" date="2023-02" db="EMBL/GenBank/DDBJ databases">
        <title>Genome sequencing required for Actinomycetospora new species description.</title>
        <authorList>
            <person name="Saimee Y."/>
            <person name="Duangmal K."/>
        </authorList>
    </citation>
    <scope>NUCLEOTIDE SEQUENCE [LARGE SCALE GENOMIC DNA]</scope>
    <source>
        <strain evidence="4 5">DW7H6</strain>
    </source>
</reference>
<accession>A0ABT5SVE2</accession>
<dbReference type="InterPro" id="IPR027417">
    <property type="entry name" value="P-loop_NTPase"/>
</dbReference>
<dbReference type="SUPFAM" id="SSF52540">
    <property type="entry name" value="P-loop containing nucleoside triphosphate hydrolases"/>
    <property type="match status" value="1"/>
</dbReference>
<dbReference type="PANTHER" id="PTHR16305">
    <property type="entry name" value="TESTICULAR SOLUBLE ADENYLYL CYCLASE"/>
    <property type="match status" value="1"/>
</dbReference>
<keyword evidence="5" id="KW-1185">Reference proteome</keyword>
<evidence type="ECO:0000313" key="4">
    <source>
        <dbReference type="EMBL" id="MDD7966824.1"/>
    </source>
</evidence>
<comment type="caution">
    <text evidence="4">The sequence shown here is derived from an EMBL/GenBank/DDBJ whole genome shotgun (WGS) entry which is preliminary data.</text>
</comment>
<protein>
    <submittedName>
        <fullName evidence="4">LuxR family transcriptional regulator</fullName>
    </submittedName>
</protein>
<dbReference type="InterPro" id="IPR016032">
    <property type="entry name" value="Sig_transdc_resp-reg_C-effctor"/>
</dbReference>
<feature type="domain" description="HTH luxR-type" evidence="3">
    <location>
        <begin position="849"/>
        <end position="914"/>
    </location>
</feature>